<organism evidence="1 2">
    <name type="scientific">Prunus dulcis</name>
    <name type="common">Almond</name>
    <name type="synonym">Amygdalus dulcis</name>
    <dbReference type="NCBI Taxonomy" id="3755"/>
    <lineage>
        <taxon>Eukaryota</taxon>
        <taxon>Viridiplantae</taxon>
        <taxon>Streptophyta</taxon>
        <taxon>Embryophyta</taxon>
        <taxon>Tracheophyta</taxon>
        <taxon>Spermatophyta</taxon>
        <taxon>Magnoliopsida</taxon>
        <taxon>eudicotyledons</taxon>
        <taxon>Gunneridae</taxon>
        <taxon>Pentapetalae</taxon>
        <taxon>rosids</taxon>
        <taxon>fabids</taxon>
        <taxon>Rosales</taxon>
        <taxon>Rosaceae</taxon>
        <taxon>Amygdaloideae</taxon>
        <taxon>Amygdaleae</taxon>
        <taxon>Prunus</taxon>
    </lineage>
</organism>
<dbReference type="Proteomes" id="UP001054821">
    <property type="component" value="Chromosome 6"/>
</dbReference>
<comment type="caution">
    <text evidence="1">The sequence shown here is derived from an EMBL/GenBank/DDBJ whole genome shotgun (WGS) entry which is preliminary data.</text>
</comment>
<name>A0AAD4VHJ0_PRUDU</name>
<reference evidence="1 2" key="1">
    <citation type="journal article" date="2022" name="G3 (Bethesda)">
        <title>Whole-genome sequence and methylome profiling of the almond [Prunus dulcis (Mill.) D.A. Webb] cultivar 'Nonpareil'.</title>
        <authorList>
            <person name="D'Amico-Willman K.M."/>
            <person name="Ouma W.Z."/>
            <person name="Meulia T."/>
            <person name="Sideli G.M."/>
            <person name="Gradziel T.M."/>
            <person name="Fresnedo-Ramirez J."/>
        </authorList>
    </citation>
    <scope>NUCLEOTIDE SEQUENCE [LARGE SCALE GENOMIC DNA]</scope>
    <source>
        <strain evidence="1">Clone GOH B32 T37-40</strain>
    </source>
</reference>
<protein>
    <submittedName>
        <fullName evidence="1">Uncharacterized protein</fullName>
    </submittedName>
</protein>
<evidence type="ECO:0000313" key="1">
    <source>
        <dbReference type="EMBL" id="KAI5324553.1"/>
    </source>
</evidence>
<evidence type="ECO:0000313" key="2">
    <source>
        <dbReference type="Proteomes" id="UP001054821"/>
    </source>
</evidence>
<sequence length="150" mass="18156">MQTMRRHTRWQCVGSLINFRQPEILQTASPNSYPRYNTLFGITFVLGPTSKNDRKWPESHPEIWPNFGLQIELPTLEIDQILPNHQLEHIERMEKHTKFEENGGRRCLNELHEILSQTVQTALFRGGFRRPRWRIKAEIGWYWKRKVWWF</sequence>
<dbReference type="EMBL" id="JAJFAZ020000006">
    <property type="protein sequence ID" value="KAI5324553.1"/>
    <property type="molecule type" value="Genomic_DNA"/>
</dbReference>
<proteinExistence type="predicted"/>
<keyword evidence="2" id="KW-1185">Reference proteome</keyword>
<dbReference type="AlphaFoldDB" id="A0AAD4VHJ0"/>
<gene>
    <name evidence="1" type="ORF">L3X38_033626</name>
</gene>
<accession>A0AAD4VHJ0</accession>